<dbReference type="GO" id="GO:0003677">
    <property type="term" value="F:DNA binding"/>
    <property type="evidence" value="ECO:0007669"/>
    <property type="project" value="InterPro"/>
</dbReference>
<dbReference type="GO" id="GO:0009725">
    <property type="term" value="P:response to hormone"/>
    <property type="evidence" value="ECO:0007669"/>
    <property type="project" value="InterPro"/>
</dbReference>
<dbReference type="AlphaFoldDB" id="A0A6D2J8V1"/>
<organism evidence="1 2">
    <name type="scientific">Microthlaspi erraticum</name>
    <dbReference type="NCBI Taxonomy" id="1685480"/>
    <lineage>
        <taxon>Eukaryota</taxon>
        <taxon>Viridiplantae</taxon>
        <taxon>Streptophyta</taxon>
        <taxon>Embryophyta</taxon>
        <taxon>Tracheophyta</taxon>
        <taxon>Spermatophyta</taxon>
        <taxon>Magnoliopsida</taxon>
        <taxon>eudicotyledons</taxon>
        <taxon>Gunneridae</taxon>
        <taxon>Pentapetalae</taxon>
        <taxon>rosids</taxon>
        <taxon>malvids</taxon>
        <taxon>Brassicales</taxon>
        <taxon>Brassicaceae</taxon>
        <taxon>Coluteocarpeae</taxon>
        <taxon>Microthlaspi</taxon>
    </lineage>
</organism>
<dbReference type="PANTHER" id="PTHR31384">
    <property type="entry name" value="AUXIN RESPONSE FACTOR 4-RELATED"/>
    <property type="match status" value="1"/>
</dbReference>
<dbReference type="PANTHER" id="PTHR31384:SF94">
    <property type="entry name" value="AUXIN RESPONSE FACTOR 17"/>
    <property type="match status" value="1"/>
</dbReference>
<dbReference type="Proteomes" id="UP000467841">
    <property type="component" value="Unassembled WGS sequence"/>
</dbReference>
<name>A0A6D2J8V1_9BRAS</name>
<dbReference type="InterPro" id="IPR044835">
    <property type="entry name" value="ARF_plant"/>
</dbReference>
<evidence type="ECO:0000313" key="2">
    <source>
        <dbReference type="Proteomes" id="UP000467841"/>
    </source>
</evidence>
<reference evidence="1" key="1">
    <citation type="submission" date="2020-01" db="EMBL/GenBank/DDBJ databases">
        <authorList>
            <person name="Mishra B."/>
        </authorList>
    </citation>
    <scope>NUCLEOTIDE SEQUENCE [LARGE SCALE GENOMIC DNA]</scope>
</reference>
<keyword evidence="2" id="KW-1185">Reference proteome</keyword>
<accession>A0A6D2J8V1</accession>
<gene>
    <name evidence="1" type="ORF">MERR_LOCUS26817</name>
</gene>
<sequence length="204" mass="22449">MSPPSESTAGDILREVDPRIWRACAGASVQIPSLYSRVYYFPQGHVEHCCASSPLISFSSTPPVPCLVSSIELLADPITDEVFAHLVLQPMAPEHFIPTNLSKFGRYEGDVEENKVITFAKILTPSDANNGGGFSLHDTDSVLRTMMDSLYMTPIQSFLRSILKATSVESSINDTRAVDSINRSIKTFLKTPNIRTTINKTNLI</sequence>
<dbReference type="GO" id="GO:0006355">
    <property type="term" value="P:regulation of DNA-templated transcription"/>
    <property type="evidence" value="ECO:0007669"/>
    <property type="project" value="InterPro"/>
</dbReference>
<evidence type="ECO:0000313" key="1">
    <source>
        <dbReference type="EMBL" id="CAA7039582.1"/>
    </source>
</evidence>
<comment type="caution">
    <text evidence="1">The sequence shown here is derived from an EMBL/GenBank/DDBJ whole genome shotgun (WGS) entry which is preliminary data.</text>
</comment>
<proteinExistence type="predicted"/>
<protein>
    <submittedName>
        <fullName evidence="1">Uncharacterized protein</fullName>
    </submittedName>
</protein>
<dbReference type="OrthoDB" id="2016915at2759"/>
<dbReference type="EMBL" id="CACVBM020001213">
    <property type="protein sequence ID" value="CAA7039582.1"/>
    <property type="molecule type" value="Genomic_DNA"/>
</dbReference>